<feature type="region of interest" description="Disordered" evidence="1">
    <location>
        <begin position="245"/>
        <end position="264"/>
    </location>
</feature>
<dbReference type="Proteomes" id="UP000051952">
    <property type="component" value="Unassembled WGS sequence"/>
</dbReference>
<protein>
    <submittedName>
        <fullName evidence="3">Transmembrane protein, putative</fullName>
    </submittedName>
</protein>
<evidence type="ECO:0000256" key="2">
    <source>
        <dbReference type="SAM" id="Phobius"/>
    </source>
</evidence>
<reference evidence="4" key="1">
    <citation type="submission" date="2015-09" db="EMBL/GenBank/DDBJ databases">
        <authorList>
            <consortium name="Pathogen Informatics"/>
        </authorList>
    </citation>
    <scope>NUCLEOTIDE SEQUENCE [LARGE SCALE GENOMIC DNA]</scope>
    <source>
        <strain evidence="4">Lake Konstanz</strain>
    </source>
</reference>
<gene>
    <name evidence="3" type="ORF">BSAL_23980</name>
</gene>
<dbReference type="OMA" id="FVADFFY"/>
<feature type="transmembrane region" description="Helical" evidence="2">
    <location>
        <begin position="107"/>
        <end position="127"/>
    </location>
</feature>
<dbReference type="OrthoDB" id="277808at2759"/>
<evidence type="ECO:0000313" key="4">
    <source>
        <dbReference type="Proteomes" id="UP000051952"/>
    </source>
</evidence>
<feature type="transmembrane region" description="Helical" evidence="2">
    <location>
        <begin position="139"/>
        <end position="160"/>
    </location>
</feature>
<keyword evidence="2 3" id="KW-0812">Transmembrane</keyword>
<evidence type="ECO:0000313" key="3">
    <source>
        <dbReference type="EMBL" id="CUG89900.1"/>
    </source>
</evidence>
<accession>A0A0S4JIB3</accession>
<dbReference type="VEuPathDB" id="TriTrypDB:BSAL_23980"/>
<evidence type="ECO:0000256" key="1">
    <source>
        <dbReference type="SAM" id="MobiDB-lite"/>
    </source>
</evidence>
<organism evidence="3 4">
    <name type="scientific">Bodo saltans</name>
    <name type="common">Flagellated protozoan</name>
    <dbReference type="NCBI Taxonomy" id="75058"/>
    <lineage>
        <taxon>Eukaryota</taxon>
        <taxon>Discoba</taxon>
        <taxon>Euglenozoa</taxon>
        <taxon>Kinetoplastea</taxon>
        <taxon>Metakinetoplastina</taxon>
        <taxon>Eubodonida</taxon>
        <taxon>Bodonidae</taxon>
        <taxon>Bodo</taxon>
    </lineage>
</organism>
<keyword evidence="4" id="KW-1185">Reference proteome</keyword>
<proteinExistence type="predicted"/>
<dbReference type="AlphaFoldDB" id="A0A0S4JIB3"/>
<feature type="transmembrane region" description="Helical" evidence="2">
    <location>
        <begin position="6"/>
        <end position="28"/>
    </location>
</feature>
<dbReference type="EMBL" id="CYKH01001776">
    <property type="protein sequence ID" value="CUG89900.1"/>
    <property type="molecule type" value="Genomic_DNA"/>
</dbReference>
<feature type="transmembrane region" description="Helical" evidence="2">
    <location>
        <begin position="172"/>
        <end position="192"/>
    </location>
</feature>
<keyword evidence="2" id="KW-0472">Membrane</keyword>
<keyword evidence="2" id="KW-1133">Transmembrane helix</keyword>
<name>A0A0S4JIB3_BODSA</name>
<sequence>MVDGVVRFVGCVNLVAFFISDFYFAYVLHQLKQDHPSIDECSPGGNDDEEMDAMAVMSTLQKTVQDLAAGTSLGVAASIGRRMEEGDRSNYDSLSPAKERSKLIHKFVIIASFAAPIFGFLQIMAPIAMSWSMFEVPTWLGYLSVIPGLGVCMFYASRALRVANFEDVSKSQWLAMMWFRLDMMCVMGVVMLLGWGDWLLALCLFVVALYLAHRLLVTERRLSAELKNTQLIREEINLETLKPTASSLSGGVESANKGYDAIRR</sequence>
<feature type="transmembrane region" description="Helical" evidence="2">
    <location>
        <begin position="198"/>
        <end position="217"/>
    </location>
</feature>